<feature type="domain" description="PKD" evidence="2">
    <location>
        <begin position="689"/>
        <end position="777"/>
    </location>
</feature>
<proteinExistence type="predicted"/>
<dbReference type="Pfam" id="PF17517">
    <property type="entry name" value="IgGFc_binding"/>
    <property type="match status" value="1"/>
</dbReference>
<keyword evidence="4" id="KW-1185">Reference proteome</keyword>
<evidence type="ECO:0000256" key="1">
    <source>
        <dbReference type="SAM" id="SignalP"/>
    </source>
</evidence>
<feature type="domain" description="PKD" evidence="2">
    <location>
        <begin position="879"/>
        <end position="942"/>
    </location>
</feature>
<dbReference type="InterPro" id="IPR035234">
    <property type="entry name" value="IgGFc-bd_N"/>
</dbReference>
<dbReference type="CDD" id="cd00146">
    <property type="entry name" value="PKD"/>
    <property type="match status" value="2"/>
</dbReference>
<feature type="domain" description="PKD" evidence="2">
    <location>
        <begin position="638"/>
        <end position="692"/>
    </location>
</feature>
<dbReference type="InterPro" id="IPR013783">
    <property type="entry name" value="Ig-like_fold"/>
</dbReference>
<dbReference type="AlphaFoldDB" id="A0A1V9ERZ5"/>
<dbReference type="EMBL" id="LWBP01000232">
    <property type="protein sequence ID" value="OQP48900.1"/>
    <property type="molecule type" value="Genomic_DNA"/>
</dbReference>
<dbReference type="PROSITE" id="PS50093">
    <property type="entry name" value="PKD"/>
    <property type="match status" value="5"/>
</dbReference>
<organism evidence="3 4">
    <name type="scientific">Niastella populi</name>
    <dbReference type="NCBI Taxonomy" id="550983"/>
    <lineage>
        <taxon>Bacteria</taxon>
        <taxon>Pseudomonadati</taxon>
        <taxon>Bacteroidota</taxon>
        <taxon>Chitinophagia</taxon>
        <taxon>Chitinophagales</taxon>
        <taxon>Chitinophagaceae</taxon>
        <taxon>Niastella</taxon>
    </lineage>
</organism>
<dbReference type="InterPro" id="IPR035986">
    <property type="entry name" value="PKD_dom_sf"/>
</dbReference>
<keyword evidence="1" id="KW-0732">Signal</keyword>
<evidence type="ECO:0000313" key="4">
    <source>
        <dbReference type="Proteomes" id="UP000192276"/>
    </source>
</evidence>
<dbReference type="SUPFAM" id="SSF49299">
    <property type="entry name" value="PKD domain"/>
    <property type="match status" value="4"/>
</dbReference>
<dbReference type="Pfam" id="PF18911">
    <property type="entry name" value="PKD_4"/>
    <property type="match status" value="5"/>
</dbReference>
<reference evidence="4" key="1">
    <citation type="submission" date="2016-04" db="EMBL/GenBank/DDBJ databases">
        <authorList>
            <person name="Chen L."/>
            <person name="Zhuang W."/>
            <person name="Wang G."/>
        </authorList>
    </citation>
    <scope>NUCLEOTIDE SEQUENCE [LARGE SCALE GENOMIC DNA]</scope>
    <source>
        <strain evidence="4">208</strain>
    </source>
</reference>
<dbReference type="Pfam" id="PF13585">
    <property type="entry name" value="CHU_C"/>
    <property type="match status" value="1"/>
</dbReference>
<feature type="domain" description="PKD" evidence="2">
    <location>
        <begin position="949"/>
        <end position="1035"/>
    </location>
</feature>
<feature type="chain" id="PRO_5013071250" description="PKD domain-containing protein" evidence="1">
    <location>
        <begin position="20"/>
        <end position="1199"/>
    </location>
</feature>
<accession>A0A1V9ERZ5</accession>
<dbReference type="Gene3D" id="2.60.40.10">
    <property type="entry name" value="Immunoglobulins"/>
    <property type="match status" value="5"/>
</dbReference>
<evidence type="ECO:0000259" key="2">
    <source>
        <dbReference type="PROSITE" id="PS50093"/>
    </source>
</evidence>
<feature type="domain" description="PKD" evidence="2">
    <location>
        <begin position="808"/>
        <end position="859"/>
    </location>
</feature>
<dbReference type="InterPro" id="IPR022409">
    <property type="entry name" value="PKD/Chitinase_dom"/>
</dbReference>
<dbReference type="SMART" id="SM00089">
    <property type="entry name" value="PKD"/>
    <property type="match status" value="6"/>
</dbReference>
<dbReference type="NCBIfam" id="TIGR04131">
    <property type="entry name" value="Bac_Flav_CTERM"/>
    <property type="match status" value="1"/>
</dbReference>
<dbReference type="STRING" id="550983.A4R26_07285"/>
<sequence length="1199" mass="128722">MIMKLRFIILMVLVLPALAGNAQKFSNRGRDFWVGYGLHYLMELGQDNSQEMVLYFSAEDAANVKVTIKGNLNTTVQNYSVPANSVIISQPMPKSGANDSRLYDLPPAYGGGGTSRVFPRSIHIESDVPVVAYAHISGAGSSGATMLMPVESWGYSYISVNSQQAIRAAGTGDGAFSWLYIVADHDNTMVEITPSVPLRNGAMPGVPFTATLNKGEIYQVVGAAISATNGQDLTGTKVRSIANATGGCYPVGVFAGSSLTLISCNNTNTGFGDNLIQQIFPTQAWGKTYLTAPFSASGDATVANPSIFRVTVKDPGTVVRKNGATLGGLINGTYYEYISTTADYIEANKPILVTQYIPSMTDGTNNTCNYQGLGDPEMVYLSPIEQSINNVGFYRNTATNILVNYLTLIIPTPGLNSLTIDGGTAFSNVYPHPNKPGYSVVVKRWNASQAQCLVRSDSAFTAVTYGLGQWDSYAYNAGTYINNLNGTLNLHNHEGAAGAVHEHTCINSPVELSVLISYQPTKLVWHLSELVYMTPNADVTQNNPVSSGTVQHNGITYYKYTLPASYRFSEAGTFRFTINSTHPSLENCNNTEALLLDVVVKDMGKAPAFTDTHSGCIPDEVTFKWDPAYAGDFKINRWQWTFPDGSTGNKDTAIRVFTTAGLHDVQLRVISEEGCVADTLIKINVESPAVMAITATPLTVCENGTIDFSAAATGTGAGGINGWYWDFGNGQTSTVKDPQDIAFTRYGTYTVKMVGKAGTGCITDTAKQVVTVLQAPQAAFTVTQGVCLGNDVSLADRSQAFGATLTRWDWNFGDNTSATHNNNNPFTKNYSVTSVYTIGLIVTDSRGCASDKVTMNTTVHPLPQVAFTPPGVVCMPNGSAAFNNLSTISDNTALQYEWDFGDNSAIVTTQHPTHVYAAVSTYTVSLKATSAFGCSNSTTAVVSNFALQPVAAFSFAPAIICQGSDAVFTDESTSPQGTVNGWEWNFGDGTTSTRRNDDKRYANANTYSVELSVTNTAGCRSDTISKPVMVHVQPVVDAGPSFVVAEGSVVTFNPKVNDNNLVFKWAPGGELSNPNILNPSYRATHDQSFKLTATDGTSNCTASDTLSVKILRPVRVPNAFSPNGDGINDSWVITNLTDYQGNVVEVFNRYGQKVFYSNGYATPWDGRTHGNPLPVGVYYYIIDLKNGFGKITGSVTILK</sequence>
<comment type="caution">
    <text evidence="3">The sequence shown here is derived from an EMBL/GenBank/DDBJ whole genome shotgun (WGS) entry which is preliminary data.</text>
</comment>
<dbReference type="InterPro" id="IPR026341">
    <property type="entry name" value="T9SS_type_B"/>
</dbReference>
<name>A0A1V9ERZ5_9BACT</name>
<dbReference type="InterPro" id="IPR000601">
    <property type="entry name" value="PKD_dom"/>
</dbReference>
<feature type="signal peptide" evidence="1">
    <location>
        <begin position="1"/>
        <end position="19"/>
    </location>
</feature>
<dbReference type="Proteomes" id="UP000192276">
    <property type="component" value="Unassembled WGS sequence"/>
</dbReference>
<protein>
    <recommendedName>
        <fullName evidence="2">PKD domain-containing protein</fullName>
    </recommendedName>
</protein>
<gene>
    <name evidence="3" type="ORF">A4R26_07285</name>
</gene>
<dbReference type="OrthoDB" id="7794186at2"/>
<evidence type="ECO:0000313" key="3">
    <source>
        <dbReference type="EMBL" id="OQP48900.1"/>
    </source>
</evidence>